<dbReference type="OMA" id="PHEEIRI"/>
<dbReference type="PANTHER" id="PTHR33240">
    <property type="entry name" value="OS08G0508500 PROTEIN"/>
    <property type="match status" value="1"/>
</dbReference>
<name>A0A803Q841_CANSA</name>
<organism evidence="1 2">
    <name type="scientific">Cannabis sativa</name>
    <name type="common">Hemp</name>
    <name type="synonym">Marijuana</name>
    <dbReference type="NCBI Taxonomy" id="3483"/>
    <lineage>
        <taxon>Eukaryota</taxon>
        <taxon>Viridiplantae</taxon>
        <taxon>Streptophyta</taxon>
        <taxon>Embryophyta</taxon>
        <taxon>Tracheophyta</taxon>
        <taxon>Spermatophyta</taxon>
        <taxon>Magnoliopsida</taxon>
        <taxon>eudicotyledons</taxon>
        <taxon>Gunneridae</taxon>
        <taxon>Pentapetalae</taxon>
        <taxon>rosids</taxon>
        <taxon>fabids</taxon>
        <taxon>Rosales</taxon>
        <taxon>Cannabaceae</taxon>
        <taxon>Cannabis</taxon>
    </lineage>
</organism>
<dbReference type="AlphaFoldDB" id="A0A803Q841"/>
<dbReference type="Gramene" id="evm.model.08.1257">
    <property type="protein sequence ID" value="cds.evm.model.08.1257"/>
    <property type="gene ID" value="evm.TU.08.1257"/>
</dbReference>
<dbReference type="GeneID" id="115695273"/>
<sequence>MGLHEKVLQHVTSSIYGFTRDTIALKGMIKLQITLETNPVTAKSMADFTIIDQYSTYNAVIGRPILKDMKIITSIYHLMMKFLTLAGVGSVRGVQSDSRECYNTTLKLAEKKKSVNVIYLLEAPPPRREIFRIAEILHVEKPD</sequence>
<reference evidence="1" key="1">
    <citation type="submission" date="2018-11" db="EMBL/GenBank/DDBJ databases">
        <authorList>
            <person name="Grassa J C."/>
        </authorList>
    </citation>
    <scope>NUCLEOTIDE SEQUENCE [LARGE SCALE GENOMIC DNA]</scope>
</reference>
<dbReference type="PANTHER" id="PTHR33240:SF15">
    <property type="entry name" value="GAG-PRO-LIKE PROTEIN"/>
    <property type="match status" value="1"/>
</dbReference>
<evidence type="ECO:0000313" key="1">
    <source>
        <dbReference type="EnsemblPlants" id="cds.evm.model.08.1257"/>
    </source>
</evidence>
<dbReference type="RefSeq" id="XP_030478210.1">
    <property type="nucleotide sequence ID" value="XM_030622350.1"/>
</dbReference>
<dbReference type="Proteomes" id="UP000596661">
    <property type="component" value="Chromosome 8"/>
</dbReference>
<dbReference type="KEGG" id="csav:115695273"/>
<gene>
    <name evidence="1" type="primary">LOC115695273</name>
</gene>
<evidence type="ECO:0000313" key="2">
    <source>
        <dbReference type="Proteomes" id="UP000596661"/>
    </source>
</evidence>
<accession>A0A803Q841</accession>
<proteinExistence type="predicted"/>
<reference evidence="1" key="2">
    <citation type="submission" date="2021-03" db="UniProtKB">
        <authorList>
            <consortium name="EnsemblPlants"/>
        </authorList>
    </citation>
    <scope>IDENTIFICATION</scope>
</reference>
<dbReference type="EnsemblPlants" id="evm.model.08.1257">
    <property type="protein sequence ID" value="cds.evm.model.08.1257"/>
    <property type="gene ID" value="evm.TU.08.1257"/>
</dbReference>
<keyword evidence="2" id="KW-1185">Reference proteome</keyword>
<dbReference type="EMBL" id="UZAU01000706">
    <property type="status" value="NOT_ANNOTATED_CDS"/>
    <property type="molecule type" value="Genomic_DNA"/>
</dbReference>
<protein>
    <submittedName>
        <fullName evidence="1">Uncharacterized protein</fullName>
    </submittedName>
</protein>
<dbReference type="OrthoDB" id="2919534at2759"/>